<comment type="subcellular location">
    <subcellularLocation>
        <location evidence="1">Membrane</location>
        <topology evidence="1">Single-pass membrane protein</topology>
    </subcellularLocation>
</comment>
<evidence type="ECO:0000256" key="2">
    <source>
        <dbReference type="ARBA" id="ARBA00022614"/>
    </source>
</evidence>
<dbReference type="EMBL" id="LXQA010027184">
    <property type="protein sequence ID" value="MCH94375.1"/>
    <property type="molecule type" value="Genomic_DNA"/>
</dbReference>
<keyword evidence="6" id="KW-1133">Transmembrane helix</keyword>
<feature type="non-terminal residue" evidence="8">
    <location>
        <position position="1"/>
    </location>
</feature>
<organism evidence="8 9">
    <name type="scientific">Trifolium medium</name>
    <dbReference type="NCBI Taxonomy" id="97028"/>
    <lineage>
        <taxon>Eukaryota</taxon>
        <taxon>Viridiplantae</taxon>
        <taxon>Streptophyta</taxon>
        <taxon>Embryophyta</taxon>
        <taxon>Tracheophyta</taxon>
        <taxon>Spermatophyta</taxon>
        <taxon>Magnoliopsida</taxon>
        <taxon>eudicotyledons</taxon>
        <taxon>Gunneridae</taxon>
        <taxon>Pentapetalae</taxon>
        <taxon>rosids</taxon>
        <taxon>fabids</taxon>
        <taxon>Fabales</taxon>
        <taxon>Fabaceae</taxon>
        <taxon>Papilionoideae</taxon>
        <taxon>50 kb inversion clade</taxon>
        <taxon>NPAAA clade</taxon>
        <taxon>Hologalegina</taxon>
        <taxon>IRL clade</taxon>
        <taxon>Trifolieae</taxon>
        <taxon>Trifolium</taxon>
    </lineage>
</organism>
<evidence type="ECO:0000256" key="7">
    <source>
        <dbReference type="ARBA" id="ARBA00023136"/>
    </source>
</evidence>
<dbReference type="PRINTS" id="PR00019">
    <property type="entry name" value="LEURICHRPT"/>
</dbReference>
<dbReference type="Proteomes" id="UP000265520">
    <property type="component" value="Unassembled WGS sequence"/>
</dbReference>
<reference evidence="8 9" key="1">
    <citation type="journal article" date="2018" name="Front. Plant Sci.">
        <title>Red Clover (Trifolium pratense) and Zigzag Clover (T. medium) - A Picture of Genomic Similarities and Differences.</title>
        <authorList>
            <person name="Dluhosova J."/>
            <person name="Istvanek J."/>
            <person name="Nedelnik J."/>
            <person name="Repkova J."/>
        </authorList>
    </citation>
    <scope>NUCLEOTIDE SEQUENCE [LARGE SCALE GENOMIC DNA]</scope>
    <source>
        <strain evidence="9">cv. 10/8</strain>
        <tissue evidence="8">Leaf</tissue>
    </source>
</reference>
<keyword evidence="8" id="KW-0808">Transferase</keyword>
<keyword evidence="7" id="KW-0472">Membrane</keyword>
<keyword evidence="4" id="KW-0732">Signal</keyword>
<proteinExistence type="predicted"/>
<keyword evidence="9" id="KW-1185">Reference proteome</keyword>
<dbReference type="PANTHER" id="PTHR45631">
    <property type="entry name" value="OS07G0107800 PROTEIN-RELATED"/>
    <property type="match status" value="1"/>
</dbReference>
<evidence type="ECO:0000256" key="5">
    <source>
        <dbReference type="ARBA" id="ARBA00022737"/>
    </source>
</evidence>
<evidence type="ECO:0000256" key="1">
    <source>
        <dbReference type="ARBA" id="ARBA00004167"/>
    </source>
</evidence>
<dbReference type="Gene3D" id="3.80.10.10">
    <property type="entry name" value="Ribonuclease Inhibitor"/>
    <property type="match status" value="1"/>
</dbReference>
<accession>A0A392N5D5</accession>
<evidence type="ECO:0000313" key="9">
    <source>
        <dbReference type="Proteomes" id="UP000265520"/>
    </source>
</evidence>
<dbReference type="GO" id="GO:0016301">
    <property type="term" value="F:kinase activity"/>
    <property type="evidence" value="ECO:0007669"/>
    <property type="project" value="UniProtKB-KW"/>
</dbReference>
<dbReference type="InterPro" id="IPR001611">
    <property type="entry name" value="Leu-rich_rpt"/>
</dbReference>
<evidence type="ECO:0000256" key="6">
    <source>
        <dbReference type="ARBA" id="ARBA00022989"/>
    </source>
</evidence>
<keyword evidence="5" id="KW-0677">Repeat</keyword>
<evidence type="ECO:0000256" key="3">
    <source>
        <dbReference type="ARBA" id="ARBA00022692"/>
    </source>
</evidence>
<protein>
    <submittedName>
        <fullName evidence="8">Receptor-like protein kinase</fullName>
    </submittedName>
</protein>
<dbReference type="AlphaFoldDB" id="A0A392N5D5"/>
<evidence type="ECO:0000256" key="4">
    <source>
        <dbReference type="ARBA" id="ARBA00022729"/>
    </source>
</evidence>
<name>A0A392N5D5_9FABA</name>
<dbReference type="PANTHER" id="PTHR45631:SF202">
    <property type="entry name" value="SENESCENCE-INDUCED RECEPTOR-LIKE SERINE_THREONINE-PROTEIN KINASE"/>
    <property type="match status" value="1"/>
</dbReference>
<dbReference type="InterPro" id="IPR032675">
    <property type="entry name" value="LRR_dom_sf"/>
</dbReference>
<sequence length="128" mass="14116">NWQGDPCGPLKYIWEGLNCSIDGYDPPRITSLNLSSSGLIGQIESSISKLTMLQYLDLSNNSLNGPLPDFLIQLHSLKVLNVGKNKLTGLVPSGLLERSKTKSLSLSYVYKFYKKGFTDIKTAGIQLH</sequence>
<keyword evidence="8" id="KW-0675">Receptor</keyword>
<evidence type="ECO:0000313" key="8">
    <source>
        <dbReference type="EMBL" id="MCH94375.1"/>
    </source>
</evidence>
<dbReference type="FunFam" id="3.80.10.10:FF:000129">
    <property type="entry name" value="Leucine-rich repeat receptor-like kinase"/>
    <property type="match status" value="1"/>
</dbReference>
<dbReference type="GO" id="GO:0016020">
    <property type="term" value="C:membrane"/>
    <property type="evidence" value="ECO:0007669"/>
    <property type="project" value="UniProtKB-SubCell"/>
</dbReference>
<keyword evidence="2" id="KW-0433">Leucine-rich repeat</keyword>
<keyword evidence="8" id="KW-0418">Kinase</keyword>
<dbReference type="SUPFAM" id="SSF52058">
    <property type="entry name" value="L domain-like"/>
    <property type="match status" value="1"/>
</dbReference>
<dbReference type="Pfam" id="PF13855">
    <property type="entry name" value="LRR_8"/>
    <property type="match status" value="1"/>
</dbReference>
<comment type="caution">
    <text evidence="8">The sequence shown here is derived from an EMBL/GenBank/DDBJ whole genome shotgun (WGS) entry which is preliminary data.</text>
</comment>
<gene>
    <name evidence="8" type="ORF">A2U01_0015333</name>
</gene>
<keyword evidence="3" id="KW-0812">Transmembrane</keyword>